<dbReference type="EMBL" id="CAWUPB010001159">
    <property type="protein sequence ID" value="CAK7340025.1"/>
    <property type="molecule type" value="Genomic_DNA"/>
</dbReference>
<name>A0AAV1RUH7_9ROSI</name>
<proteinExistence type="predicted"/>
<protein>
    <submittedName>
        <fullName evidence="1">Uncharacterized protein</fullName>
    </submittedName>
</protein>
<evidence type="ECO:0000313" key="1">
    <source>
        <dbReference type="EMBL" id="CAK7340025.1"/>
    </source>
</evidence>
<dbReference type="Proteomes" id="UP001314170">
    <property type="component" value="Unassembled WGS sequence"/>
</dbReference>
<reference evidence="1 2" key="1">
    <citation type="submission" date="2024-01" db="EMBL/GenBank/DDBJ databases">
        <authorList>
            <person name="Waweru B."/>
        </authorList>
    </citation>
    <scope>NUCLEOTIDE SEQUENCE [LARGE SCALE GENOMIC DNA]</scope>
</reference>
<organism evidence="1 2">
    <name type="scientific">Dovyalis caffra</name>
    <dbReference type="NCBI Taxonomy" id="77055"/>
    <lineage>
        <taxon>Eukaryota</taxon>
        <taxon>Viridiplantae</taxon>
        <taxon>Streptophyta</taxon>
        <taxon>Embryophyta</taxon>
        <taxon>Tracheophyta</taxon>
        <taxon>Spermatophyta</taxon>
        <taxon>Magnoliopsida</taxon>
        <taxon>eudicotyledons</taxon>
        <taxon>Gunneridae</taxon>
        <taxon>Pentapetalae</taxon>
        <taxon>rosids</taxon>
        <taxon>fabids</taxon>
        <taxon>Malpighiales</taxon>
        <taxon>Salicaceae</taxon>
        <taxon>Flacourtieae</taxon>
        <taxon>Dovyalis</taxon>
    </lineage>
</organism>
<keyword evidence="2" id="KW-1185">Reference proteome</keyword>
<sequence length="80" mass="8625">MEEGIGMRSSLEGWLLCATRLEESVGVGVGLEEDVGMRGCSKEGMGAWGWPRRRARVKGLVGGEGMREAWRGANRTMLGG</sequence>
<dbReference type="AlphaFoldDB" id="A0AAV1RUH7"/>
<comment type="caution">
    <text evidence="1">The sequence shown here is derived from an EMBL/GenBank/DDBJ whole genome shotgun (WGS) entry which is preliminary data.</text>
</comment>
<gene>
    <name evidence="1" type="ORF">DCAF_LOCUS15103</name>
</gene>
<evidence type="ECO:0000313" key="2">
    <source>
        <dbReference type="Proteomes" id="UP001314170"/>
    </source>
</evidence>
<accession>A0AAV1RUH7</accession>